<feature type="transmembrane region" description="Helical" evidence="1">
    <location>
        <begin position="228"/>
        <end position="251"/>
    </location>
</feature>
<name>A0ABX6DSR7_KLUIN</name>
<protein>
    <submittedName>
        <fullName evidence="2">DUF898 family protein</fullName>
    </submittedName>
</protein>
<dbReference type="GeneID" id="91974547"/>
<sequence>MIHSPTNKSGEVHALKFHGKASSFFIICLINAFLSLITLGIFLPWALVRCRRYIYENMELHGTRFGYHAKGRDIFISWFAITVIISILGFIESLSDHAGEMASTPWVLILVMPCMMVKSLSYHATMTTLNNVRFGFQCSMLRAWCVLVGIPLVTLVVFSIVFIGYSNLMGPPSGVNSLIARVICGVVVGMVAFCAINGIIYRHWITLLANNFKFGIHSFDVNIKTSKCVIISLISMAILIPFMIVIIKMFMSLMDQYGLFGLLSGHTGAFALSYLLYFIAIVLSSAYAFSALRNYTFNNLMLAKSIRFHSSLTFVGTALNLLLLFVVSSLTLGLAYPWAKIRLLRYQVEHTTVIGDLDELDLTNDDQPLDMGIFARISRGTATALPFM</sequence>
<organism evidence="2 3">
    <name type="scientific">Kluyvera intermedia</name>
    <name type="common">Enterobacter intermedius</name>
    <dbReference type="NCBI Taxonomy" id="61648"/>
    <lineage>
        <taxon>Bacteria</taxon>
        <taxon>Pseudomonadati</taxon>
        <taxon>Pseudomonadota</taxon>
        <taxon>Gammaproteobacteria</taxon>
        <taxon>Enterobacterales</taxon>
        <taxon>Enterobacteriaceae</taxon>
        <taxon>Kluyvera</taxon>
    </lineage>
</organism>
<feature type="transmembrane region" description="Helical" evidence="1">
    <location>
        <begin position="271"/>
        <end position="292"/>
    </location>
</feature>
<keyword evidence="3" id="KW-1185">Reference proteome</keyword>
<feature type="transmembrane region" description="Helical" evidence="1">
    <location>
        <begin position="143"/>
        <end position="166"/>
    </location>
</feature>
<dbReference type="EMBL" id="CP045845">
    <property type="protein sequence ID" value="QGH31651.1"/>
    <property type="molecule type" value="Genomic_DNA"/>
</dbReference>
<gene>
    <name evidence="2" type="ORF">GHC21_19135</name>
</gene>
<feature type="transmembrane region" description="Helical" evidence="1">
    <location>
        <begin position="312"/>
        <end position="336"/>
    </location>
</feature>
<evidence type="ECO:0000313" key="3">
    <source>
        <dbReference type="Proteomes" id="UP000344450"/>
    </source>
</evidence>
<keyword evidence="1" id="KW-1133">Transmembrane helix</keyword>
<reference evidence="2 3" key="1">
    <citation type="submission" date="2019-10" db="EMBL/GenBank/DDBJ databases">
        <title>Complete genome sequencing of drug resistant plasmids in Kluyvera intermedia.</title>
        <authorList>
            <person name="Ke C."/>
            <person name="Jian S."/>
        </authorList>
    </citation>
    <scope>NUCLEOTIDE SEQUENCE [LARGE SCALE GENOMIC DNA]</scope>
    <source>
        <strain evidence="2 3">N2-1</strain>
    </source>
</reference>
<feature type="transmembrane region" description="Helical" evidence="1">
    <location>
        <begin position="178"/>
        <end position="200"/>
    </location>
</feature>
<accession>A0ABX6DSR7</accession>
<dbReference type="InterPro" id="IPR010295">
    <property type="entry name" value="DUF898"/>
</dbReference>
<keyword evidence="1" id="KW-0472">Membrane</keyword>
<feature type="transmembrane region" description="Helical" evidence="1">
    <location>
        <begin position="103"/>
        <end position="122"/>
    </location>
</feature>
<dbReference type="Proteomes" id="UP000344450">
    <property type="component" value="Chromosome"/>
</dbReference>
<evidence type="ECO:0000313" key="2">
    <source>
        <dbReference type="EMBL" id="QGH31651.1"/>
    </source>
</evidence>
<dbReference type="Pfam" id="PF05987">
    <property type="entry name" value="DUF898"/>
    <property type="match status" value="1"/>
</dbReference>
<evidence type="ECO:0000256" key="1">
    <source>
        <dbReference type="SAM" id="Phobius"/>
    </source>
</evidence>
<feature type="transmembrane region" description="Helical" evidence="1">
    <location>
        <begin position="24"/>
        <end position="48"/>
    </location>
</feature>
<feature type="transmembrane region" description="Helical" evidence="1">
    <location>
        <begin position="74"/>
        <end position="91"/>
    </location>
</feature>
<proteinExistence type="predicted"/>
<dbReference type="RefSeq" id="WP_153743767.1">
    <property type="nucleotide sequence ID" value="NZ_CP045843.1"/>
</dbReference>
<keyword evidence="1" id="KW-0812">Transmembrane</keyword>